<evidence type="ECO:0000313" key="10">
    <source>
        <dbReference type="EMBL" id="MBJ2134896.1"/>
    </source>
</evidence>
<proteinExistence type="inferred from homology"/>
<dbReference type="GO" id="GO:0032267">
    <property type="term" value="F:tRNA(Ile)-lysidine synthase activity"/>
    <property type="evidence" value="ECO:0007669"/>
    <property type="project" value="UniProtKB-EC"/>
</dbReference>
<dbReference type="NCBIfam" id="TIGR02433">
    <property type="entry name" value="lysidine_TilS_C"/>
    <property type="match status" value="1"/>
</dbReference>
<dbReference type="InterPro" id="IPR014729">
    <property type="entry name" value="Rossmann-like_a/b/a_fold"/>
</dbReference>
<evidence type="ECO:0000256" key="4">
    <source>
        <dbReference type="ARBA" id="ARBA00022694"/>
    </source>
</evidence>
<dbReference type="SUPFAM" id="SSF82829">
    <property type="entry name" value="MesJ substrate recognition domain-like"/>
    <property type="match status" value="1"/>
</dbReference>
<sequence length="470" mass="53205">MSLLEHLERQISELTPSLLPSRHFVVAYSAGIDSHVLLHALWRLQQTKKTPFTLSAIYIHHGLSENADLWQQHCADVCDALNIEFASAKVTLDFSNGKGVEAQAREARYAKLVEMAPTDSVIMLAQHQDDQLETVLLQLKRGAGPKGLSGMGTYFTSAKLGASQQNVHFFRPLLDISQQQIQHYAKEQSLVWQEDESNQNTDFERNFIRRDVAPLLNERWPHIAQSVARSAKLCAEQQALLDEVSLEKLQPLRKPNNTLCVKGLLALTEAWQIQVVRLWLDEQNILSPSQAILTQLSNELLLSAQDANPIIQWQSWQFRRFEDALYVITVPKDVKSHSTILSLSKKYELPLSLGCVELVRAQDWGGSKSFLAIDSPDNSSDNSPELGKITLSFGGFSQRFTPQNSPHSKPLKQWFKQWHIAPWERSQIAVISQNERIVGLLRKGAFLPSQHSADLRTRGDFAYCLYYSDE</sequence>
<comment type="caution">
    <text evidence="10">The sequence shown here is derived from an EMBL/GenBank/DDBJ whole genome shotgun (WGS) entry which is preliminary data.</text>
</comment>
<keyword evidence="4 8" id="KW-0819">tRNA processing</keyword>
<dbReference type="InterPro" id="IPR012796">
    <property type="entry name" value="Lysidine-tRNA-synth_C"/>
</dbReference>
<comment type="similarity">
    <text evidence="8">Belongs to the tRNA(Ile)-lysidine synthase family.</text>
</comment>
<dbReference type="SMART" id="SM00977">
    <property type="entry name" value="TilS_C"/>
    <property type="match status" value="1"/>
</dbReference>
<dbReference type="Proteomes" id="UP000649232">
    <property type="component" value="Unassembled WGS sequence"/>
</dbReference>
<evidence type="ECO:0000256" key="6">
    <source>
        <dbReference type="ARBA" id="ARBA00022840"/>
    </source>
</evidence>
<dbReference type="EC" id="6.3.4.19" evidence="8"/>
<dbReference type="HAMAP" id="MF_01161">
    <property type="entry name" value="tRNA_Ile_lys_synt"/>
    <property type="match status" value="1"/>
</dbReference>
<dbReference type="PANTHER" id="PTHR43033:SF1">
    <property type="entry name" value="TRNA(ILE)-LYSIDINE SYNTHASE-RELATED"/>
    <property type="match status" value="1"/>
</dbReference>
<comment type="function">
    <text evidence="8">Ligates lysine onto the cytidine present at position 34 of the AUA codon-specific tRNA(Ile) that contains the anticodon CAU, in an ATP-dependent manner. Cytidine is converted to lysidine, thus changing the amino acid specificity of the tRNA from methionine to isoleucine.</text>
</comment>
<comment type="catalytic activity">
    <reaction evidence="7 8">
        <text>cytidine(34) in tRNA(Ile2) + L-lysine + ATP = lysidine(34) in tRNA(Ile2) + AMP + diphosphate + H(+)</text>
        <dbReference type="Rhea" id="RHEA:43744"/>
        <dbReference type="Rhea" id="RHEA-COMP:10625"/>
        <dbReference type="Rhea" id="RHEA-COMP:10670"/>
        <dbReference type="ChEBI" id="CHEBI:15378"/>
        <dbReference type="ChEBI" id="CHEBI:30616"/>
        <dbReference type="ChEBI" id="CHEBI:32551"/>
        <dbReference type="ChEBI" id="CHEBI:33019"/>
        <dbReference type="ChEBI" id="CHEBI:82748"/>
        <dbReference type="ChEBI" id="CHEBI:83665"/>
        <dbReference type="ChEBI" id="CHEBI:456215"/>
        <dbReference type="EC" id="6.3.4.19"/>
    </reaction>
</comment>
<dbReference type="RefSeq" id="WP_198823245.1">
    <property type="nucleotide sequence ID" value="NZ_JAEILT010000001.1"/>
</dbReference>
<evidence type="ECO:0000256" key="1">
    <source>
        <dbReference type="ARBA" id="ARBA00004496"/>
    </source>
</evidence>
<accession>A0ABS0W7Z9</accession>
<dbReference type="InterPro" id="IPR015262">
    <property type="entry name" value="tRNA_Ile_lys_synt_subst-bd"/>
</dbReference>
<gene>
    <name evidence="8 10" type="primary">tilS</name>
    <name evidence="10" type="ORF">JEU11_00375</name>
</gene>
<dbReference type="EMBL" id="JAEILT010000001">
    <property type="protein sequence ID" value="MBJ2134896.1"/>
    <property type="molecule type" value="Genomic_DNA"/>
</dbReference>
<keyword evidence="6" id="KW-0067">ATP-binding</keyword>
<evidence type="ECO:0000256" key="3">
    <source>
        <dbReference type="ARBA" id="ARBA00022598"/>
    </source>
</evidence>
<dbReference type="CDD" id="cd01992">
    <property type="entry name" value="TilS_N"/>
    <property type="match status" value="1"/>
</dbReference>
<dbReference type="SUPFAM" id="SSF56037">
    <property type="entry name" value="PheT/TilS domain"/>
    <property type="match status" value="1"/>
</dbReference>
<comment type="caution">
    <text evidence="8">Lacks conserved residue(s) required for the propagation of feature annotation.</text>
</comment>
<evidence type="ECO:0000313" key="11">
    <source>
        <dbReference type="Proteomes" id="UP000649232"/>
    </source>
</evidence>
<evidence type="ECO:0000256" key="7">
    <source>
        <dbReference type="ARBA" id="ARBA00048539"/>
    </source>
</evidence>
<dbReference type="SUPFAM" id="SSF52402">
    <property type="entry name" value="Adenine nucleotide alpha hydrolases-like"/>
    <property type="match status" value="1"/>
</dbReference>
<dbReference type="PANTHER" id="PTHR43033">
    <property type="entry name" value="TRNA(ILE)-LYSIDINE SYNTHASE-RELATED"/>
    <property type="match status" value="1"/>
</dbReference>
<dbReference type="InterPro" id="IPR012795">
    <property type="entry name" value="tRNA_Ile_lys_synt_N"/>
</dbReference>
<dbReference type="Pfam" id="PF01171">
    <property type="entry name" value="ATP_bind_3"/>
    <property type="match status" value="1"/>
</dbReference>
<keyword evidence="3 8" id="KW-0436">Ligase</keyword>
<evidence type="ECO:0000256" key="2">
    <source>
        <dbReference type="ARBA" id="ARBA00022490"/>
    </source>
</evidence>
<dbReference type="Gene3D" id="3.40.50.620">
    <property type="entry name" value="HUPs"/>
    <property type="match status" value="1"/>
</dbReference>
<keyword evidence="5" id="KW-0547">Nucleotide-binding</keyword>
<organism evidence="10 11">
    <name type="scientific">Paraglaciecola chathamensis</name>
    <dbReference type="NCBI Taxonomy" id="368405"/>
    <lineage>
        <taxon>Bacteria</taxon>
        <taxon>Pseudomonadati</taxon>
        <taxon>Pseudomonadota</taxon>
        <taxon>Gammaproteobacteria</taxon>
        <taxon>Alteromonadales</taxon>
        <taxon>Alteromonadaceae</taxon>
        <taxon>Paraglaciecola</taxon>
    </lineage>
</organism>
<evidence type="ECO:0000259" key="9">
    <source>
        <dbReference type="SMART" id="SM00977"/>
    </source>
</evidence>
<name>A0ABS0W7Z9_9ALTE</name>
<dbReference type="Pfam" id="PF09179">
    <property type="entry name" value="TilS"/>
    <property type="match status" value="1"/>
</dbReference>
<keyword evidence="2 8" id="KW-0963">Cytoplasm</keyword>
<comment type="subcellular location">
    <subcellularLocation>
        <location evidence="1 8">Cytoplasm</location>
    </subcellularLocation>
</comment>
<dbReference type="InterPro" id="IPR012094">
    <property type="entry name" value="tRNA_Ile_lys_synt"/>
</dbReference>
<protein>
    <recommendedName>
        <fullName evidence="8">tRNA(Ile)-lysidine synthase</fullName>
        <ecNumber evidence="8">6.3.4.19</ecNumber>
    </recommendedName>
    <alternativeName>
        <fullName evidence="8">tRNA(Ile)-2-lysyl-cytidine synthase</fullName>
    </alternativeName>
    <alternativeName>
        <fullName evidence="8">tRNA(Ile)-lysidine synthetase</fullName>
    </alternativeName>
</protein>
<reference evidence="10 11" key="1">
    <citation type="submission" date="2020-12" db="EMBL/GenBank/DDBJ databases">
        <title>Draft genome sequences of nine environmental bacterial isolates colonizing plastic.</title>
        <authorList>
            <person name="Borre I."/>
            <person name="Sonnenschein E.C."/>
        </authorList>
    </citation>
    <scope>NUCLEOTIDE SEQUENCE [LARGE SCALE GENOMIC DNA]</scope>
    <source>
        <strain evidence="10 11">IB30</strain>
    </source>
</reference>
<evidence type="ECO:0000256" key="5">
    <source>
        <dbReference type="ARBA" id="ARBA00022741"/>
    </source>
</evidence>
<dbReference type="Gene3D" id="1.20.59.20">
    <property type="match status" value="1"/>
</dbReference>
<feature type="domain" description="Lysidine-tRNA(Ile) synthetase C-terminal" evidence="9">
    <location>
        <begin position="389"/>
        <end position="463"/>
    </location>
</feature>
<evidence type="ECO:0000256" key="8">
    <source>
        <dbReference type="HAMAP-Rule" id="MF_01161"/>
    </source>
</evidence>
<dbReference type="NCBIfam" id="TIGR02432">
    <property type="entry name" value="lysidine_TilS_N"/>
    <property type="match status" value="1"/>
</dbReference>
<dbReference type="Pfam" id="PF11734">
    <property type="entry name" value="TilS_C"/>
    <property type="match status" value="1"/>
</dbReference>
<dbReference type="InterPro" id="IPR011063">
    <property type="entry name" value="TilS/TtcA_N"/>
</dbReference>